<reference evidence="2" key="2">
    <citation type="journal article" date="2015" name="Data Brief">
        <title>Shoot transcriptome of the giant reed, Arundo donax.</title>
        <authorList>
            <person name="Barrero R.A."/>
            <person name="Guerrero F.D."/>
            <person name="Moolhuijzen P."/>
            <person name="Goolsby J.A."/>
            <person name="Tidwell J."/>
            <person name="Bellgard S.E."/>
            <person name="Bellgard M.I."/>
        </authorList>
    </citation>
    <scope>NUCLEOTIDE SEQUENCE</scope>
    <source>
        <tissue evidence="2">Shoot tissue taken approximately 20 cm above the soil surface</tissue>
    </source>
</reference>
<feature type="region of interest" description="Disordered" evidence="1">
    <location>
        <begin position="1"/>
        <end position="30"/>
    </location>
</feature>
<dbReference type="EMBL" id="GBRH01216108">
    <property type="protein sequence ID" value="JAD81787.1"/>
    <property type="molecule type" value="Transcribed_RNA"/>
</dbReference>
<reference evidence="2" key="1">
    <citation type="submission" date="2014-09" db="EMBL/GenBank/DDBJ databases">
        <authorList>
            <person name="Magalhaes I.L.F."/>
            <person name="Oliveira U."/>
            <person name="Santos F.R."/>
            <person name="Vidigal T.H.D.A."/>
            <person name="Brescovit A.D."/>
            <person name="Santos A.J."/>
        </authorList>
    </citation>
    <scope>NUCLEOTIDE SEQUENCE</scope>
    <source>
        <tissue evidence="2">Shoot tissue taken approximately 20 cm above the soil surface</tissue>
    </source>
</reference>
<protein>
    <submittedName>
        <fullName evidence="2">Uncharacterized protein</fullName>
    </submittedName>
</protein>
<feature type="compositionally biased region" description="Low complexity" evidence="1">
    <location>
        <begin position="12"/>
        <end position="30"/>
    </location>
</feature>
<evidence type="ECO:0000313" key="2">
    <source>
        <dbReference type="EMBL" id="JAD81787.1"/>
    </source>
</evidence>
<evidence type="ECO:0000256" key="1">
    <source>
        <dbReference type="SAM" id="MobiDB-lite"/>
    </source>
</evidence>
<sequence length="30" mass="3117">MHAESLKTVPDSCSGRSSRPASPSRGLSDT</sequence>
<dbReference type="AlphaFoldDB" id="A0A0A9DDE6"/>
<organism evidence="2">
    <name type="scientific">Arundo donax</name>
    <name type="common">Giant reed</name>
    <name type="synonym">Donax arundinaceus</name>
    <dbReference type="NCBI Taxonomy" id="35708"/>
    <lineage>
        <taxon>Eukaryota</taxon>
        <taxon>Viridiplantae</taxon>
        <taxon>Streptophyta</taxon>
        <taxon>Embryophyta</taxon>
        <taxon>Tracheophyta</taxon>
        <taxon>Spermatophyta</taxon>
        <taxon>Magnoliopsida</taxon>
        <taxon>Liliopsida</taxon>
        <taxon>Poales</taxon>
        <taxon>Poaceae</taxon>
        <taxon>PACMAD clade</taxon>
        <taxon>Arundinoideae</taxon>
        <taxon>Arundineae</taxon>
        <taxon>Arundo</taxon>
    </lineage>
</organism>
<proteinExistence type="predicted"/>
<accession>A0A0A9DDE6</accession>
<name>A0A0A9DDE6_ARUDO</name>